<evidence type="ECO:0000313" key="2">
    <source>
        <dbReference type="EMBL" id="TWI44484.1"/>
    </source>
</evidence>
<sequence>MRKIKPNDILAVRTRFCSGGYNFRMKTPAKRLLQVWIACLAILLNALAPAVSHALALPHGGAHTWEICLNDGSRLAGTGQLDRATFLALTDRTRPPSAELLSRVSGTGTGTNNGEAMAMADCGYCLAHAGALGLPPAAGLSVAAASQVTERPYLFYHAPRPLAAWAAAQPRGPPAGS</sequence>
<evidence type="ECO:0000313" key="1">
    <source>
        <dbReference type="EMBL" id="QGZ42057.1"/>
    </source>
</evidence>
<organism evidence="2 3">
    <name type="scientific">Pseudoduganella flava</name>
    <dbReference type="NCBI Taxonomy" id="871742"/>
    <lineage>
        <taxon>Bacteria</taxon>
        <taxon>Pseudomonadati</taxon>
        <taxon>Pseudomonadota</taxon>
        <taxon>Betaproteobacteria</taxon>
        <taxon>Burkholderiales</taxon>
        <taxon>Oxalobacteraceae</taxon>
        <taxon>Telluria group</taxon>
        <taxon>Pseudoduganella</taxon>
    </lineage>
</organism>
<protein>
    <submittedName>
        <fullName evidence="1">DUF2946 domain-containing protein</fullName>
    </submittedName>
</protein>
<name>A0A562PJ69_9BURK</name>
<dbReference type="Proteomes" id="UP000437862">
    <property type="component" value="Chromosome"/>
</dbReference>
<dbReference type="InterPro" id="IPR021333">
    <property type="entry name" value="DUF2946"/>
</dbReference>
<keyword evidence="4" id="KW-1185">Reference proteome</keyword>
<dbReference type="EMBL" id="VLKW01000009">
    <property type="protein sequence ID" value="TWI44484.1"/>
    <property type="molecule type" value="Genomic_DNA"/>
</dbReference>
<dbReference type="Pfam" id="PF11162">
    <property type="entry name" value="DUF2946"/>
    <property type="match status" value="1"/>
</dbReference>
<evidence type="ECO:0000313" key="4">
    <source>
        <dbReference type="Proteomes" id="UP000437862"/>
    </source>
</evidence>
<reference evidence="2" key="2">
    <citation type="submission" date="2019-07" db="EMBL/GenBank/DDBJ databases">
        <authorList>
            <person name="Whitman W."/>
            <person name="Huntemann M."/>
            <person name="Clum A."/>
            <person name="Pillay M."/>
            <person name="Palaniappan K."/>
            <person name="Varghese N."/>
            <person name="Mikhailova N."/>
            <person name="Stamatis D."/>
            <person name="Reddy T."/>
            <person name="Daum C."/>
            <person name="Shapiro N."/>
            <person name="Ivanova N."/>
            <person name="Kyrpides N."/>
            <person name="Woyke T."/>
        </authorList>
    </citation>
    <scope>NUCLEOTIDE SEQUENCE</scope>
    <source>
        <strain evidence="2">CGMCC 1.10685</strain>
    </source>
</reference>
<accession>A0A562PJ69</accession>
<dbReference type="Proteomes" id="UP000315112">
    <property type="component" value="Unassembled WGS sequence"/>
</dbReference>
<dbReference type="EMBL" id="CP046904">
    <property type="protein sequence ID" value="QGZ42057.1"/>
    <property type="molecule type" value="Genomic_DNA"/>
</dbReference>
<dbReference type="AlphaFoldDB" id="A0A562PJ69"/>
<evidence type="ECO:0000313" key="3">
    <source>
        <dbReference type="Proteomes" id="UP000315112"/>
    </source>
</evidence>
<proteinExistence type="predicted"/>
<gene>
    <name evidence="1" type="ORF">GO485_25430</name>
    <name evidence="2" type="ORF">IP92_04434</name>
</gene>
<reference evidence="1 4" key="3">
    <citation type="submission" date="2019-12" db="EMBL/GenBank/DDBJ databases">
        <title>Draft Genome Sequences of Six Type Strains of the Genus Massilia.</title>
        <authorList>
            <person name="Miess H."/>
            <person name="Frediansyah A."/>
            <person name="Goeker M."/>
            <person name="Gross H."/>
        </authorList>
    </citation>
    <scope>NUCLEOTIDE SEQUENCE [LARGE SCALE GENOMIC DNA]</scope>
    <source>
        <strain evidence="1 4">DSM 26639</strain>
    </source>
</reference>
<reference evidence="2 3" key="1">
    <citation type="journal article" date="2015" name="Stand. Genomic Sci.">
        <title>Genomic Encyclopedia of Bacterial and Archaeal Type Strains, Phase III: the genomes of soil and plant-associated and newly described type strains.</title>
        <authorList>
            <person name="Whitman W.B."/>
            <person name="Woyke T."/>
            <person name="Klenk H.P."/>
            <person name="Zhou Y."/>
            <person name="Lilburn T.G."/>
            <person name="Beck B.J."/>
            <person name="De Vos P."/>
            <person name="Vandamme P."/>
            <person name="Eisen J.A."/>
            <person name="Garrity G."/>
            <person name="Hugenholtz P."/>
            <person name="Kyrpides N.C."/>
        </authorList>
    </citation>
    <scope>NUCLEOTIDE SEQUENCE [LARGE SCALE GENOMIC DNA]</scope>
    <source>
        <strain evidence="2 3">CGMCC 1.10685</strain>
    </source>
</reference>